<reference evidence="2" key="1">
    <citation type="journal article" date="2015" name="Proc. Natl. Acad. Sci. U.S.A.">
        <title>Genome sequence of the Asian Tiger mosquito, Aedes albopictus, reveals insights into its biology, genetics, and evolution.</title>
        <authorList>
            <person name="Chen X.G."/>
            <person name="Jiang X."/>
            <person name="Gu J."/>
            <person name="Xu M."/>
            <person name="Wu Y."/>
            <person name="Deng Y."/>
            <person name="Zhang C."/>
            <person name="Bonizzoni M."/>
            <person name="Dermauw W."/>
            <person name="Vontas J."/>
            <person name="Armbruster P."/>
            <person name="Huang X."/>
            <person name="Yang Y."/>
            <person name="Zhang H."/>
            <person name="He W."/>
            <person name="Peng H."/>
            <person name="Liu Y."/>
            <person name="Wu K."/>
            <person name="Chen J."/>
            <person name="Lirakis M."/>
            <person name="Topalis P."/>
            <person name="Van Leeuwen T."/>
            <person name="Hall A.B."/>
            <person name="Jiang X."/>
            <person name="Thorpe C."/>
            <person name="Mueller R.L."/>
            <person name="Sun C."/>
            <person name="Waterhouse R.M."/>
            <person name="Yan G."/>
            <person name="Tu Z.J."/>
            <person name="Fang X."/>
            <person name="James A.A."/>
        </authorList>
    </citation>
    <scope>NUCLEOTIDE SEQUENCE [LARGE SCALE GENOMIC DNA]</scope>
    <source>
        <strain evidence="2">Foshan</strain>
    </source>
</reference>
<evidence type="ECO:0008006" key="3">
    <source>
        <dbReference type="Google" id="ProtNLM"/>
    </source>
</evidence>
<keyword evidence="2" id="KW-1185">Reference proteome</keyword>
<dbReference type="PANTHER" id="PTHR47331">
    <property type="entry name" value="PHD-TYPE DOMAIN-CONTAINING PROTEIN"/>
    <property type="match status" value="1"/>
</dbReference>
<protein>
    <recommendedName>
        <fullName evidence="3">Peptidase aspartic putative domain-containing protein</fullName>
    </recommendedName>
</protein>
<dbReference type="RefSeq" id="XP_062711081.1">
    <property type="nucleotide sequence ID" value="XM_062855097.1"/>
</dbReference>
<dbReference type="Proteomes" id="UP000069940">
    <property type="component" value="Unassembled WGS sequence"/>
</dbReference>
<organism evidence="1 2">
    <name type="scientific">Aedes albopictus</name>
    <name type="common">Asian tiger mosquito</name>
    <name type="synonym">Stegomyia albopicta</name>
    <dbReference type="NCBI Taxonomy" id="7160"/>
    <lineage>
        <taxon>Eukaryota</taxon>
        <taxon>Metazoa</taxon>
        <taxon>Ecdysozoa</taxon>
        <taxon>Arthropoda</taxon>
        <taxon>Hexapoda</taxon>
        <taxon>Insecta</taxon>
        <taxon>Pterygota</taxon>
        <taxon>Neoptera</taxon>
        <taxon>Endopterygota</taxon>
        <taxon>Diptera</taxon>
        <taxon>Nematocera</taxon>
        <taxon>Culicoidea</taxon>
        <taxon>Culicidae</taxon>
        <taxon>Culicinae</taxon>
        <taxon>Aedini</taxon>
        <taxon>Aedes</taxon>
        <taxon>Stegomyia</taxon>
    </lineage>
</organism>
<accession>A0ABM1XSG6</accession>
<sequence length="198" mass="22643">MHVQQNGLRVSGKISINPTVAPPVRYLSTVDRTLESGLQRFWELEAVDHGPMYSVQEKQCEEIYSNTTTRTHDGRYVVRLPHSDDPQVTLGKSQQIATRCFYSLERRLERDAALKSSYHEFIEEYLCLGHMRKLESVDDESPHCYLPHHPVFKESSTTTKVRVVFDASCKISSGMFPNDTLLVGPVVQQNLDSIVNRF</sequence>
<name>A0ABM1XSG6_AEDAL</name>
<dbReference type="GeneID" id="134289101"/>
<proteinExistence type="predicted"/>
<evidence type="ECO:0000313" key="1">
    <source>
        <dbReference type="EnsemblMetazoa" id="AALFPA23_002426.P2246"/>
    </source>
</evidence>
<dbReference type="PANTHER" id="PTHR47331:SF4">
    <property type="entry name" value="PEPTIDASE S1 DOMAIN-CONTAINING PROTEIN"/>
    <property type="match status" value="1"/>
</dbReference>
<evidence type="ECO:0000313" key="2">
    <source>
        <dbReference type="Proteomes" id="UP000069940"/>
    </source>
</evidence>
<dbReference type="EnsemblMetazoa" id="AALFPA23_002426.R2246">
    <property type="protein sequence ID" value="AALFPA23_002426.P2246"/>
    <property type="gene ID" value="AALFPA23_002426"/>
</dbReference>
<reference evidence="1" key="2">
    <citation type="submission" date="2025-05" db="UniProtKB">
        <authorList>
            <consortium name="EnsemblMetazoa"/>
        </authorList>
    </citation>
    <scope>IDENTIFICATION</scope>
    <source>
        <strain evidence="1">Foshan</strain>
    </source>
</reference>